<comment type="caution">
    <text evidence="5">The sequence shown here is derived from an EMBL/GenBank/DDBJ whole genome shotgun (WGS) entry which is preliminary data.</text>
</comment>
<evidence type="ECO:0000256" key="1">
    <source>
        <dbReference type="ARBA" id="ARBA00005189"/>
    </source>
</evidence>
<gene>
    <name evidence="5" type="ORF">C6N40_11035</name>
</gene>
<dbReference type="EMBL" id="PVLF01000018">
    <property type="protein sequence ID" value="PRH81753.1"/>
    <property type="molecule type" value="Genomic_DNA"/>
</dbReference>
<keyword evidence="2 5" id="KW-0808">Transferase</keyword>
<dbReference type="SUPFAM" id="SSF69593">
    <property type="entry name" value="Glycerol-3-phosphate (1)-acyltransferase"/>
    <property type="match status" value="1"/>
</dbReference>
<keyword evidence="3 5" id="KW-0012">Acyltransferase</keyword>
<dbReference type="RefSeq" id="WP_106991084.1">
    <property type="nucleotide sequence ID" value="NZ_KZ679095.1"/>
</dbReference>
<evidence type="ECO:0000313" key="6">
    <source>
        <dbReference type="Proteomes" id="UP000241736"/>
    </source>
</evidence>
<reference evidence="5 6" key="1">
    <citation type="submission" date="2018-03" db="EMBL/GenBank/DDBJ databases">
        <title>Arenimonas caeni sp. nov., isolated from activated sludge.</title>
        <authorList>
            <person name="Liu H."/>
        </authorList>
    </citation>
    <scope>NUCLEOTIDE SEQUENCE [LARGE SCALE GENOMIC DNA]</scope>
    <source>
        <strain evidence="6">z29</strain>
    </source>
</reference>
<dbReference type="Proteomes" id="UP000241736">
    <property type="component" value="Unassembled WGS sequence"/>
</dbReference>
<dbReference type="SMART" id="SM00563">
    <property type="entry name" value="PlsC"/>
    <property type="match status" value="1"/>
</dbReference>
<name>A0A2P6M6V7_9GAMM</name>
<dbReference type="InterPro" id="IPR002123">
    <property type="entry name" value="Plipid/glycerol_acylTrfase"/>
</dbReference>
<evidence type="ECO:0000259" key="4">
    <source>
        <dbReference type="SMART" id="SM00563"/>
    </source>
</evidence>
<dbReference type="AlphaFoldDB" id="A0A2P6M6V7"/>
<dbReference type="GO" id="GO:0006654">
    <property type="term" value="P:phosphatidic acid biosynthetic process"/>
    <property type="evidence" value="ECO:0007669"/>
    <property type="project" value="TreeGrafter"/>
</dbReference>
<dbReference type="OrthoDB" id="9796839at2"/>
<sequence length="196" mass="21916">MSPVVPVLPPQAPRTGSRLGRWFGRTLLRLGGWRVTGQFPDLPKMVIIVAPHSSGWDAYWGLAAKLAMGLDIAFMAKAELFRGPLGWLLRWFGGIPVDRGAPGGIVEQSAARVRESGNIWFLLAPEGTRRRVERWKPGFWKIARLAGVPVFCAAFHYPGKTIVLDQLVETTEDYDADMVRIRALYRPHIGKNRDTL</sequence>
<evidence type="ECO:0000313" key="5">
    <source>
        <dbReference type="EMBL" id="PRH81753.1"/>
    </source>
</evidence>
<accession>A0A2P6M6V7</accession>
<evidence type="ECO:0000256" key="2">
    <source>
        <dbReference type="ARBA" id="ARBA00022679"/>
    </source>
</evidence>
<proteinExistence type="predicted"/>
<dbReference type="PANTHER" id="PTHR10434:SF9">
    <property type="entry name" value="PHOSPHOLIPID_GLYCEROL ACYLTRANSFERASE DOMAIN-CONTAINING PROTEIN"/>
    <property type="match status" value="1"/>
</dbReference>
<evidence type="ECO:0000256" key="3">
    <source>
        <dbReference type="ARBA" id="ARBA00023315"/>
    </source>
</evidence>
<dbReference type="PANTHER" id="PTHR10434">
    <property type="entry name" value="1-ACYL-SN-GLYCEROL-3-PHOSPHATE ACYLTRANSFERASE"/>
    <property type="match status" value="1"/>
</dbReference>
<comment type="pathway">
    <text evidence="1">Lipid metabolism.</text>
</comment>
<protein>
    <submittedName>
        <fullName evidence="5">Acyltransferase</fullName>
    </submittedName>
</protein>
<keyword evidence="6" id="KW-1185">Reference proteome</keyword>
<dbReference type="GO" id="GO:0003841">
    <property type="term" value="F:1-acylglycerol-3-phosphate O-acyltransferase activity"/>
    <property type="evidence" value="ECO:0007669"/>
    <property type="project" value="TreeGrafter"/>
</dbReference>
<organism evidence="5 6">
    <name type="scientific">Arenimonas caeni</name>
    <dbReference type="NCBI Taxonomy" id="2058085"/>
    <lineage>
        <taxon>Bacteria</taxon>
        <taxon>Pseudomonadati</taxon>
        <taxon>Pseudomonadota</taxon>
        <taxon>Gammaproteobacteria</taxon>
        <taxon>Lysobacterales</taxon>
        <taxon>Lysobacteraceae</taxon>
        <taxon>Arenimonas</taxon>
    </lineage>
</organism>
<feature type="domain" description="Phospholipid/glycerol acyltransferase" evidence="4">
    <location>
        <begin position="46"/>
        <end position="158"/>
    </location>
</feature>
<dbReference type="Pfam" id="PF01553">
    <property type="entry name" value="Acyltransferase"/>
    <property type="match status" value="1"/>
</dbReference>